<dbReference type="SMART" id="SM00052">
    <property type="entry name" value="EAL"/>
    <property type="match status" value="1"/>
</dbReference>
<dbReference type="NCBIfam" id="TIGR00254">
    <property type="entry name" value="GGDEF"/>
    <property type="match status" value="1"/>
</dbReference>
<dbReference type="RefSeq" id="WP_213984580.1">
    <property type="nucleotide sequence ID" value="NZ_JAFMNX010000002.1"/>
</dbReference>
<protein>
    <submittedName>
        <fullName evidence="4">EAL domain-containing protein</fullName>
    </submittedName>
</protein>
<dbReference type="PROSITE" id="PS50206">
    <property type="entry name" value="RHODANESE_3"/>
    <property type="match status" value="1"/>
</dbReference>
<dbReference type="Pfam" id="PF00563">
    <property type="entry name" value="EAL"/>
    <property type="match status" value="1"/>
</dbReference>
<dbReference type="Gene3D" id="3.20.20.450">
    <property type="entry name" value="EAL domain"/>
    <property type="match status" value="1"/>
</dbReference>
<dbReference type="SUPFAM" id="SSF141868">
    <property type="entry name" value="EAL domain-like"/>
    <property type="match status" value="1"/>
</dbReference>
<dbReference type="InterPro" id="IPR029787">
    <property type="entry name" value="Nucleotide_cyclase"/>
</dbReference>
<dbReference type="SMART" id="SM00267">
    <property type="entry name" value="GGDEF"/>
    <property type="match status" value="1"/>
</dbReference>
<evidence type="ECO:0000259" key="3">
    <source>
        <dbReference type="PROSITE" id="PS50887"/>
    </source>
</evidence>
<comment type="caution">
    <text evidence="4">The sequence shown here is derived from an EMBL/GenBank/DDBJ whole genome shotgun (WGS) entry which is preliminary data.</text>
</comment>
<reference evidence="4 5" key="1">
    <citation type="submission" date="2021-03" db="EMBL/GenBank/DDBJ databases">
        <title>Tianweitania aestuarii sp. nov., isolated from a tidal flat.</title>
        <authorList>
            <person name="Park S."/>
            <person name="Yoon J.-H."/>
        </authorList>
    </citation>
    <scope>NUCLEOTIDE SEQUENCE [LARGE SCALE GENOMIC DNA]</scope>
    <source>
        <strain evidence="4 5">BSSL-BM11</strain>
    </source>
</reference>
<dbReference type="CDD" id="cd01948">
    <property type="entry name" value="EAL"/>
    <property type="match status" value="1"/>
</dbReference>
<dbReference type="InterPro" id="IPR035919">
    <property type="entry name" value="EAL_sf"/>
</dbReference>
<dbReference type="PROSITE" id="PS50883">
    <property type="entry name" value="EAL"/>
    <property type="match status" value="1"/>
</dbReference>
<dbReference type="EMBL" id="JAFMNX010000002">
    <property type="protein sequence ID" value="MBS9720934.1"/>
    <property type="molecule type" value="Genomic_DNA"/>
</dbReference>
<dbReference type="InterPro" id="IPR013655">
    <property type="entry name" value="PAS_fold_3"/>
</dbReference>
<name>A0ABS5RVA4_9HYPH</name>
<evidence type="ECO:0000313" key="4">
    <source>
        <dbReference type="EMBL" id="MBS9720934.1"/>
    </source>
</evidence>
<dbReference type="PANTHER" id="PTHR44757">
    <property type="entry name" value="DIGUANYLATE CYCLASE DGCP"/>
    <property type="match status" value="1"/>
</dbReference>
<evidence type="ECO:0000259" key="2">
    <source>
        <dbReference type="PROSITE" id="PS50883"/>
    </source>
</evidence>
<evidence type="ECO:0000259" key="1">
    <source>
        <dbReference type="PROSITE" id="PS50206"/>
    </source>
</evidence>
<dbReference type="Gene3D" id="3.30.70.270">
    <property type="match status" value="1"/>
</dbReference>
<dbReference type="Gene3D" id="3.30.450.20">
    <property type="entry name" value="PAS domain"/>
    <property type="match status" value="2"/>
</dbReference>
<evidence type="ECO:0000313" key="5">
    <source>
        <dbReference type="Proteomes" id="UP001297272"/>
    </source>
</evidence>
<dbReference type="Proteomes" id="UP001297272">
    <property type="component" value="Unassembled WGS sequence"/>
</dbReference>
<gene>
    <name evidence="4" type="ORF">JYU29_09580</name>
</gene>
<feature type="domain" description="EAL" evidence="2">
    <location>
        <begin position="428"/>
        <end position="685"/>
    </location>
</feature>
<keyword evidence="5" id="KW-1185">Reference proteome</keyword>
<feature type="domain" description="GGDEF" evidence="3">
    <location>
        <begin position="288"/>
        <end position="419"/>
    </location>
</feature>
<dbReference type="PANTHER" id="PTHR44757:SF2">
    <property type="entry name" value="BIOFILM ARCHITECTURE MAINTENANCE PROTEIN MBAA"/>
    <property type="match status" value="1"/>
</dbReference>
<feature type="domain" description="Rhodanese" evidence="1">
    <location>
        <begin position="90"/>
        <end position="105"/>
    </location>
</feature>
<dbReference type="InterPro" id="IPR001763">
    <property type="entry name" value="Rhodanese-like_dom"/>
</dbReference>
<dbReference type="PROSITE" id="PS50887">
    <property type="entry name" value="GGDEF"/>
    <property type="match status" value="1"/>
</dbReference>
<dbReference type="Pfam" id="PF08447">
    <property type="entry name" value="PAS_3"/>
    <property type="match status" value="1"/>
</dbReference>
<accession>A0ABS5RVA4</accession>
<proteinExistence type="predicted"/>
<dbReference type="Pfam" id="PF00990">
    <property type="entry name" value="GGDEF"/>
    <property type="match status" value="1"/>
</dbReference>
<dbReference type="SUPFAM" id="SSF55073">
    <property type="entry name" value="Nucleotide cyclase"/>
    <property type="match status" value="1"/>
</dbReference>
<dbReference type="InterPro" id="IPR052155">
    <property type="entry name" value="Biofilm_reg_signaling"/>
</dbReference>
<dbReference type="InterPro" id="IPR000160">
    <property type="entry name" value="GGDEF_dom"/>
</dbReference>
<organism evidence="4 5">
    <name type="scientific">Tianweitania aestuarii</name>
    <dbReference type="NCBI Taxonomy" id="2814886"/>
    <lineage>
        <taxon>Bacteria</taxon>
        <taxon>Pseudomonadati</taxon>
        <taxon>Pseudomonadota</taxon>
        <taxon>Alphaproteobacteria</taxon>
        <taxon>Hyphomicrobiales</taxon>
        <taxon>Phyllobacteriaceae</taxon>
        <taxon>Tianweitania</taxon>
    </lineage>
</organism>
<dbReference type="InterPro" id="IPR035965">
    <property type="entry name" value="PAS-like_dom_sf"/>
</dbReference>
<dbReference type="SUPFAM" id="SSF55785">
    <property type="entry name" value="PYP-like sensor domain (PAS domain)"/>
    <property type="match status" value="1"/>
</dbReference>
<dbReference type="InterPro" id="IPR043128">
    <property type="entry name" value="Rev_trsase/Diguanyl_cyclase"/>
</dbReference>
<dbReference type="InterPro" id="IPR001633">
    <property type="entry name" value="EAL_dom"/>
</dbReference>
<sequence>MNINYAGLAEGDRVSLAVAELSRICVWRADANGVLRDTHGWHTADGNHVTAENWPAAIHPEDLAGLFEIWSVALKDGTPFDLRFRGKQADGSYHAYKAHGLPLCGASGAVEEWIGVVENIQCELDAAATARMAEERLRLALQGGSYGVWDHDLRTGELWGANSISQFIQLDKPVTTLDDLLAIVHHEDRHLITGIASHESVQADMHFCHEFRVVDPRTQSVRWMEAIGTLIADGLNPPARSLGLIREVTEKKIQRQRLEYEARHDPLTGLPNWRSVTAELLALSSAKRSAALMLVWIDGLREAGELYANNRGWTLLREVATRFRSVLPGDEMIARTSTELAVVVPDATHETIGAVAELLQDALEGPFEIGEGQVALSAHIGIALLPDHGLVGSDLLLSADLALSKAKSGLNGTTCLFKPALRDDARQEHDLNADIRRAVRAGEFELFYQPQVRLDDGRIVGLEALLRWRHPEKGVLAPAAFLSVVKKSPIASHLGDWVIDRAAADIAALNRHRPACDQIRVAVNLFSRQFAHGDVASTIERALATHHVAPHLYEIEVTERVILRNDDDTIRSTLTRLRDHGCPVAFDDFGTGYASLSMLKKFPITRLKIDREFVEHLERSKEDGAIVDAVLFLGRTFGLSITAEGIESQKLATILRDRGCEEGQGYLFGRPMPLNEIHTLLNTVAA</sequence>